<gene>
    <name evidence="1" type="ORF">RsY01_2149</name>
</gene>
<sequence>MKEEGYSKEDKHGIDVIDRYQGKINTVSNKTLDEVKEQYRKWFPDSFKDLSFIEN</sequence>
<protein>
    <submittedName>
        <fullName evidence="1">Uncharacterized protein</fullName>
    </submittedName>
</protein>
<accession>A0A224XB95</accession>
<reference evidence="2" key="1">
    <citation type="submission" date="2017-08" db="EMBL/GenBank/DDBJ databases">
        <title>Draft genome sequence of Lactococcus sp. strain Rs-Y01, isolated from the gut of the lower termite Reticulitermes speratus.</title>
        <authorList>
            <person name="Ohkuma M."/>
            <person name="Yuki M."/>
        </authorList>
    </citation>
    <scope>NUCLEOTIDE SEQUENCE [LARGE SCALE GENOMIC DNA]</scope>
    <source>
        <strain evidence="2">Rs-Y01</strain>
    </source>
</reference>
<dbReference type="EMBL" id="BEDT01000020">
    <property type="protein sequence ID" value="GAX48520.1"/>
    <property type="molecule type" value="Genomic_DNA"/>
</dbReference>
<proteinExistence type="predicted"/>
<keyword evidence="2" id="KW-1185">Reference proteome</keyword>
<name>A0A224XB95_9LACT</name>
<dbReference type="RefSeq" id="WP_157905830.1">
    <property type="nucleotide sequence ID" value="NZ_BEDT01000020.1"/>
</dbReference>
<organism evidence="1 2">
    <name type="scientific">Pseudolactococcus reticulitermitis</name>
    <dbReference type="NCBI Taxonomy" id="2025039"/>
    <lineage>
        <taxon>Bacteria</taxon>
        <taxon>Bacillati</taxon>
        <taxon>Bacillota</taxon>
        <taxon>Bacilli</taxon>
        <taxon>Lactobacillales</taxon>
        <taxon>Streptococcaceae</taxon>
        <taxon>Pseudolactococcus</taxon>
    </lineage>
</organism>
<dbReference type="AlphaFoldDB" id="A0A224XB95"/>
<evidence type="ECO:0000313" key="2">
    <source>
        <dbReference type="Proteomes" id="UP000218689"/>
    </source>
</evidence>
<comment type="caution">
    <text evidence="1">The sequence shown here is derived from an EMBL/GenBank/DDBJ whole genome shotgun (WGS) entry which is preliminary data.</text>
</comment>
<dbReference type="Proteomes" id="UP000218689">
    <property type="component" value="Unassembled WGS sequence"/>
</dbReference>
<evidence type="ECO:0000313" key="1">
    <source>
        <dbReference type="EMBL" id="GAX48520.1"/>
    </source>
</evidence>